<feature type="coiled-coil region" evidence="2">
    <location>
        <begin position="91"/>
        <end position="122"/>
    </location>
</feature>
<dbReference type="InterPro" id="IPR036625">
    <property type="entry name" value="E3-bd_dom_sf"/>
</dbReference>
<proteinExistence type="predicted"/>
<evidence type="ECO:0000313" key="4">
    <source>
        <dbReference type="EMBL" id="TWH62274.1"/>
    </source>
</evidence>
<feature type="domain" description="Lsr2 DNA-binding" evidence="3">
    <location>
        <begin position="129"/>
        <end position="164"/>
    </location>
</feature>
<keyword evidence="1" id="KW-0238">DNA-binding</keyword>
<keyword evidence="2" id="KW-0175">Coiled coil</keyword>
<dbReference type="GO" id="GO:0003677">
    <property type="term" value="F:DNA binding"/>
    <property type="evidence" value="ECO:0007669"/>
    <property type="project" value="UniProtKB-KW"/>
</dbReference>
<comment type="caution">
    <text evidence="4">The sequence shown here is derived from an EMBL/GenBank/DDBJ whole genome shotgun (WGS) entry which is preliminary data.</text>
</comment>
<accession>A0A562HUX3</accession>
<protein>
    <submittedName>
        <fullName evidence="4">Lsr2 protein</fullName>
    </submittedName>
</protein>
<dbReference type="Gene3D" id="4.10.320.10">
    <property type="entry name" value="E3-binding domain"/>
    <property type="match status" value="1"/>
</dbReference>
<dbReference type="EMBL" id="VLKE01000002">
    <property type="protein sequence ID" value="TWH62274.1"/>
    <property type="molecule type" value="Genomic_DNA"/>
</dbReference>
<name>A0A562HUX3_MICOL</name>
<gene>
    <name evidence="4" type="ORF">JD77_06325</name>
</gene>
<dbReference type="Proteomes" id="UP000319825">
    <property type="component" value="Unassembled WGS sequence"/>
</dbReference>
<keyword evidence="5" id="KW-1185">Reference proteome</keyword>
<dbReference type="AlphaFoldDB" id="A0A562HUX3"/>
<evidence type="ECO:0000256" key="1">
    <source>
        <dbReference type="ARBA" id="ARBA00023125"/>
    </source>
</evidence>
<evidence type="ECO:0000259" key="3">
    <source>
        <dbReference type="Pfam" id="PF23359"/>
    </source>
</evidence>
<dbReference type="Pfam" id="PF23359">
    <property type="entry name" value="Lsr2_DNA-bd"/>
    <property type="match status" value="1"/>
</dbReference>
<dbReference type="OrthoDB" id="4198010at2"/>
<organism evidence="4 5">
    <name type="scientific">Micromonospora olivasterospora</name>
    <dbReference type="NCBI Taxonomy" id="1880"/>
    <lineage>
        <taxon>Bacteria</taxon>
        <taxon>Bacillati</taxon>
        <taxon>Actinomycetota</taxon>
        <taxon>Actinomycetes</taxon>
        <taxon>Micromonosporales</taxon>
        <taxon>Micromonosporaceae</taxon>
        <taxon>Micromonospora</taxon>
    </lineage>
</organism>
<sequence length="171" mass="18057">MSTTTLEVNGVDRAALVRAAEGTPRVPDLGTPMGIRVITAPADAMAPATTEDVPTGQTLEQLLALAQGSEAGRTRQLAEKIGALVAELTGRLEAEQAAEARRRELAEKEAKLTAELAALRQKMGTGPEAAAHRAAIRQWAQANGYAVRERGRIPRNVVQAWAAATGSEVTR</sequence>
<evidence type="ECO:0000256" key="2">
    <source>
        <dbReference type="SAM" id="Coils"/>
    </source>
</evidence>
<evidence type="ECO:0000313" key="5">
    <source>
        <dbReference type="Proteomes" id="UP000319825"/>
    </source>
</evidence>
<dbReference type="GO" id="GO:0016746">
    <property type="term" value="F:acyltransferase activity"/>
    <property type="evidence" value="ECO:0007669"/>
    <property type="project" value="InterPro"/>
</dbReference>
<dbReference type="InterPro" id="IPR055370">
    <property type="entry name" value="Lsr2_DNA-bd"/>
</dbReference>
<dbReference type="RefSeq" id="WP_145777884.1">
    <property type="nucleotide sequence ID" value="NZ_BAAATQ010000102.1"/>
</dbReference>
<reference evidence="4 5" key="1">
    <citation type="submission" date="2019-07" db="EMBL/GenBank/DDBJ databases">
        <title>R&amp;d 2014.</title>
        <authorList>
            <person name="Klenk H.-P."/>
        </authorList>
    </citation>
    <scope>NUCLEOTIDE SEQUENCE [LARGE SCALE GENOMIC DNA]</scope>
    <source>
        <strain evidence="4 5">DSM 43868</strain>
    </source>
</reference>